<evidence type="ECO:0000313" key="2">
    <source>
        <dbReference type="Proteomes" id="UP001288620"/>
    </source>
</evidence>
<evidence type="ECO:0000313" key="1">
    <source>
        <dbReference type="EMBL" id="MDZ7277240.1"/>
    </source>
</evidence>
<name>A0ABU5LC39_9GAMM</name>
<gene>
    <name evidence="1" type="ORF">N4G40_02940</name>
</gene>
<accession>A0ABU5LC39</accession>
<protein>
    <submittedName>
        <fullName evidence="1">DUF2732 domain-containing protein</fullName>
    </submittedName>
</protein>
<dbReference type="InterPro" id="IPR020126">
    <property type="entry name" value="DUF2732"/>
</dbReference>
<keyword evidence="2" id="KW-1185">Reference proteome</keyword>
<comment type="caution">
    <text evidence="1">The sequence shown here is derived from an EMBL/GenBank/DDBJ whole genome shotgun (WGS) entry which is preliminary data.</text>
</comment>
<dbReference type="Proteomes" id="UP001288620">
    <property type="component" value="Unassembled WGS sequence"/>
</dbReference>
<dbReference type="Pfam" id="PF10809">
    <property type="entry name" value="DUF2732"/>
    <property type="match status" value="1"/>
</dbReference>
<proteinExistence type="predicted"/>
<organism evidence="1 2">
    <name type="scientific">Pantoea eucrina</name>
    <dbReference type="NCBI Taxonomy" id="472693"/>
    <lineage>
        <taxon>Bacteria</taxon>
        <taxon>Pseudomonadati</taxon>
        <taxon>Pseudomonadota</taxon>
        <taxon>Gammaproteobacteria</taxon>
        <taxon>Enterobacterales</taxon>
        <taxon>Erwiniaceae</taxon>
        <taxon>Pantoea</taxon>
    </lineage>
</organism>
<sequence length="72" mass="8003">MRNTPFHSTTAALQANLTAAQNDARRACALALAQRLDAIASHIDRNTLNGVEAAELIRQEAERHRRALEEMH</sequence>
<reference evidence="2" key="1">
    <citation type="submission" date="2023-07" db="EMBL/GenBank/DDBJ databases">
        <title>Structural and functional analysis of rice phyllospheric bacteria for their antimicrobial properties and defense elicitation against blast disease.</title>
        <authorList>
            <person name="Sahu K.P."/>
            <person name="Asharani P."/>
            <person name="Kumar M."/>
            <person name="Reddy B."/>
            <person name="Kumar A."/>
        </authorList>
    </citation>
    <scope>NUCLEOTIDE SEQUENCE [LARGE SCALE GENOMIC DNA]</scope>
    <source>
        <strain evidence="2">OsEp_Plm_30P10</strain>
    </source>
</reference>
<dbReference type="EMBL" id="JAOBTT010000001">
    <property type="protein sequence ID" value="MDZ7277240.1"/>
    <property type="molecule type" value="Genomic_DNA"/>
</dbReference>
<dbReference type="RefSeq" id="WP_322541367.1">
    <property type="nucleotide sequence ID" value="NZ_JAOBTT010000001.1"/>
</dbReference>